<dbReference type="OrthoDB" id="8527522at2"/>
<evidence type="ECO:0000256" key="1">
    <source>
        <dbReference type="SAM" id="MobiDB-lite"/>
    </source>
</evidence>
<dbReference type="AlphaFoldDB" id="A0A7V7GSH6"/>
<feature type="region of interest" description="Disordered" evidence="1">
    <location>
        <begin position="96"/>
        <end position="139"/>
    </location>
</feature>
<evidence type="ECO:0000313" key="3">
    <source>
        <dbReference type="Proteomes" id="UP000463138"/>
    </source>
</evidence>
<keyword evidence="3" id="KW-1185">Reference proteome</keyword>
<proteinExistence type="predicted"/>
<comment type="caution">
    <text evidence="2">The sequence shown here is derived from an EMBL/GenBank/DDBJ whole genome shotgun (WGS) entry which is preliminary data.</text>
</comment>
<evidence type="ECO:0000313" key="2">
    <source>
        <dbReference type="EMBL" id="KAA0693597.1"/>
    </source>
</evidence>
<sequence length="139" mass="15758">MKVFLILGAIAVIFLVLTILKRQPKKGKKYPLGRISQAAVSRNQTRFQATKVVPGNDACLAAQDLQGMLFLKNEGNAPTLPLAECTQVSSCHCKYDHRDDRRSDEDDRRTLSPLRSTLYLNTEADEKRSRKRGRRADER</sequence>
<organism evidence="2 3">
    <name type="scientific">Halopseudomonas laoshanensis</name>
    <dbReference type="NCBI Taxonomy" id="2268758"/>
    <lineage>
        <taxon>Bacteria</taxon>
        <taxon>Pseudomonadati</taxon>
        <taxon>Pseudomonadota</taxon>
        <taxon>Gammaproteobacteria</taxon>
        <taxon>Pseudomonadales</taxon>
        <taxon>Pseudomonadaceae</taxon>
        <taxon>Halopseudomonas</taxon>
    </lineage>
</organism>
<gene>
    <name evidence="2" type="ORF">DT594_14540</name>
</gene>
<dbReference type="EMBL" id="QOVF01000004">
    <property type="protein sequence ID" value="KAA0693597.1"/>
    <property type="molecule type" value="Genomic_DNA"/>
</dbReference>
<feature type="compositionally biased region" description="Basic and acidic residues" evidence="1">
    <location>
        <begin position="96"/>
        <end position="110"/>
    </location>
</feature>
<feature type="compositionally biased region" description="Basic residues" evidence="1">
    <location>
        <begin position="129"/>
        <end position="139"/>
    </location>
</feature>
<accession>A0A7V7GSH6</accession>
<name>A0A7V7GSH6_9GAMM</name>
<reference evidence="2 3" key="1">
    <citation type="submission" date="2018-07" db="EMBL/GenBank/DDBJ databases">
        <title>Pseudomonas laoshanensis sp. nov., isolated from soil.</title>
        <authorList>
            <person name="Sun J."/>
            <person name="Yu L."/>
            <person name="Wang M."/>
            <person name="Zhang C."/>
        </authorList>
    </citation>
    <scope>NUCLEOTIDE SEQUENCE [LARGE SCALE GENOMIC DNA]</scope>
    <source>
        <strain evidence="2 3">Y22</strain>
    </source>
</reference>
<dbReference type="Proteomes" id="UP000463138">
    <property type="component" value="Unassembled WGS sequence"/>
</dbReference>
<protein>
    <submittedName>
        <fullName evidence="2">Uncharacterized protein</fullName>
    </submittedName>
</protein>
<dbReference type="RefSeq" id="WP_149333339.1">
    <property type="nucleotide sequence ID" value="NZ_QOVF01000004.1"/>
</dbReference>